<dbReference type="Pfam" id="PF09278">
    <property type="entry name" value="MerR-DNA-bind"/>
    <property type="match status" value="1"/>
</dbReference>
<reference evidence="5 6" key="1">
    <citation type="submission" date="2017-06" db="EMBL/GenBank/DDBJ databases">
        <authorList>
            <person name="Kim H.J."/>
            <person name="Triplett B.A."/>
        </authorList>
    </citation>
    <scope>NUCLEOTIDE SEQUENCE [LARGE SCALE GENOMIC DNA]</scope>
    <source>
        <strain evidence="5 6">DSM 44272</strain>
    </source>
</reference>
<dbReference type="InterPro" id="IPR000551">
    <property type="entry name" value="MerR-type_HTH_dom"/>
</dbReference>
<dbReference type="GO" id="GO:0003700">
    <property type="term" value="F:DNA-binding transcription factor activity"/>
    <property type="evidence" value="ECO:0007669"/>
    <property type="project" value="InterPro"/>
</dbReference>
<dbReference type="GO" id="GO:0003677">
    <property type="term" value="F:DNA binding"/>
    <property type="evidence" value="ECO:0007669"/>
    <property type="project" value="UniProtKB-KW"/>
</dbReference>
<evidence type="ECO:0000256" key="3">
    <source>
        <dbReference type="ARBA" id="ARBA00023163"/>
    </source>
</evidence>
<keyword evidence="6" id="KW-1185">Reference proteome</keyword>
<keyword evidence="3" id="KW-0804">Transcription</keyword>
<dbReference type="Pfam" id="PF00376">
    <property type="entry name" value="MerR"/>
    <property type="match status" value="1"/>
</dbReference>
<organism evidence="5 6">
    <name type="scientific">Blastococcus mobilis</name>
    <dbReference type="NCBI Taxonomy" id="1938746"/>
    <lineage>
        <taxon>Bacteria</taxon>
        <taxon>Bacillati</taxon>
        <taxon>Actinomycetota</taxon>
        <taxon>Actinomycetes</taxon>
        <taxon>Geodermatophilales</taxon>
        <taxon>Geodermatophilaceae</taxon>
        <taxon>Blastococcus</taxon>
    </lineage>
</organism>
<dbReference type="AlphaFoldDB" id="A0A238ZGQ1"/>
<accession>A0A238ZGQ1</accession>
<dbReference type="PROSITE" id="PS00552">
    <property type="entry name" value="HTH_MERR_1"/>
    <property type="match status" value="1"/>
</dbReference>
<evidence type="ECO:0000256" key="2">
    <source>
        <dbReference type="ARBA" id="ARBA00023125"/>
    </source>
</evidence>
<evidence type="ECO:0000313" key="6">
    <source>
        <dbReference type="Proteomes" id="UP000198403"/>
    </source>
</evidence>
<dbReference type="Proteomes" id="UP000198403">
    <property type="component" value="Unassembled WGS sequence"/>
</dbReference>
<dbReference type="InterPro" id="IPR015358">
    <property type="entry name" value="Tscrpt_reg_MerR_DNA-bd"/>
</dbReference>
<keyword evidence="2 5" id="KW-0238">DNA-binding</keyword>
<dbReference type="CDD" id="cd04770">
    <property type="entry name" value="HTH_HMRTR"/>
    <property type="match status" value="1"/>
</dbReference>
<evidence type="ECO:0000259" key="4">
    <source>
        <dbReference type="PROSITE" id="PS50937"/>
    </source>
</evidence>
<dbReference type="OrthoDB" id="9802039at2"/>
<dbReference type="SMART" id="SM00422">
    <property type="entry name" value="HTH_MERR"/>
    <property type="match status" value="1"/>
</dbReference>
<dbReference type="Gene3D" id="1.10.1660.10">
    <property type="match status" value="1"/>
</dbReference>
<dbReference type="EMBL" id="FZNO01000028">
    <property type="protein sequence ID" value="SNR82517.1"/>
    <property type="molecule type" value="Genomic_DNA"/>
</dbReference>
<dbReference type="PANTHER" id="PTHR30204">
    <property type="entry name" value="REDOX-CYCLING DRUG-SENSING TRANSCRIPTIONAL ACTIVATOR SOXR"/>
    <property type="match status" value="1"/>
</dbReference>
<evidence type="ECO:0000256" key="1">
    <source>
        <dbReference type="ARBA" id="ARBA00023015"/>
    </source>
</evidence>
<name>A0A238ZGQ1_9ACTN</name>
<feature type="domain" description="HTH merR-type" evidence="4">
    <location>
        <begin position="1"/>
        <end position="69"/>
    </location>
</feature>
<dbReference type="PRINTS" id="PR00040">
    <property type="entry name" value="HTHMERR"/>
</dbReference>
<sequence>MRIGELAEHAGLTVKTIRFYEQAGVLPEPERRPSGYRDYDDSAVARLRFVKAAQAAGLSLAEIREVIAVRDRNGPPCRHVTDLLNAHAADLDRRIAELTALRDEVRRLRDRADGLDPAGCEDAAVCHVIPTDQASCVQRSADAVAGSPRVERPIGVRR</sequence>
<gene>
    <name evidence="5" type="ORF">SAMN06272737_12869</name>
</gene>
<keyword evidence="1" id="KW-0805">Transcription regulation</keyword>
<protein>
    <submittedName>
        <fullName evidence="5">DNA-binding transcriptional regulator, MerR family</fullName>
    </submittedName>
</protein>
<dbReference type="PROSITE" id="PS50937">
    <property type="entry name" value="HTH_MERR_2"/>
    <property type="match status" value="1"/>
</dbReference>
<proteinExistence type="predicted"/>
<dbReference type="InterPro" id="IPR009061">
    <property type="entry name" value="DNA-bd_dom_put_sf"/>
</dbReference>
<evidence type="ECO:0000313" key="5">
    <source>
        <dbReference type="EMBL" id="SNR82517.1"/>
    </source>
</evidence>
<dbReference type="PANTHER" id="PTHR30204:SF94">
    <property type="entry name" value="HEAVY METAL-DEPENDENT TRANSCRIPTIONAL REGULATOR HI_0293-RELATED"/>
    <property type="match status" value="1"/>
</dbReference>
<dbReference type="RefSeq" id="WP_089338387.1">
    <property type="nucleotide sequence ID" value="NZ_FZNO01000028.1"/>
</dbReference>
<dbReference type="SUPFAM" id="SSF46955">
    <property type="entry name" value="Putative DNA-binding domain"/>
    <property type="match status" value="1"/>
</dbReference>
<dbReference type="InterPro" id="IPR047057">
    <property type="entry name" value="MerR_fam"/>
</dbReference>